<evidence type="ECO:0000313" key="3">
    <source>
        <dbReference type="Proteomes" id="UP000292884"/>
    </source>
</evidence>
<name>A0A4R0MT18_9SPHI</name>
<protein>
    <submittedName>
        <fullName evidence="2">YceI family protein</fullName>
    </submittedName>
</protein>
<dbReference type="RefSeq" id="WP_131553583.1">
    <property type="nucleotide sequence ID" value="NZ_SJSK01000003.1"/>
</dbReference>
<dbReference type="OrthoDB" id="9794147at2"/>
<evidence type="ECO:0000313" key="2">
    <source>
        <dbReference type="EMBL" id="TCC90181.1"/>
    </source>
</evidence>
<organism evidence="2 3">
    <name type="scientific">Pedobacter frigiditerrae</name>
    <dbReference type="NCBI Taxonomy" id="2530452"/>
    <lineage>
        <taxon>Bacteria</taxon>
        <taxon>Pseudomonadati</taxon>
        <taxon>Bacteroidota</taxon>
        <taxon>Sphingobacteriia</taxon>
        <taxon>Sphingobacteriales</taxon>
        <taxon>Sphingobacteriaceae</taxon>
        <taxon>Pedobacter</taxon>
    </lineage>
</organism>
<feature type="domain" description="Lipid/polyisoprenoid-binding YceI-like" evidence="1">
    <location>
        <begin position="62"/>
        <end position="200"/>
    </location>
</feature>
<gene>
    <name evidence="2" type="ORF">EZ428_12920</name>
</gene>
<proteinExistence type="predicted"/>
<dbReference type="AlphaFoldDB" id="A0A4R0MT18"/>
<dbReference type="Proteomes" id="UP000292884">
    <property type="component" value="Unassembled WGS sequence"/>
</dbReference>
<reference evidence="2 3" key="1">
    <citation type="submission" date="2019-02" db="EMBL/GenBank/DDBJ databases">
        <title>Pedobacter sp. RP-1-13 sp. nov., isolated from Arctic soil.</title>
        <authorList>
            <person name="Dahal R.H."/>
        </authorList>
    </citation>
    <scope>NUCLEOTIDE SEQUENCE [LARGE SCALE GENOMIC DNA]</scope>
    <source>
        <strain evidence="2 3">RP-1-13</strain>
    </source>
</reference>
<dbReference type="Pfam" id="PF04264">
    <property type="entry name" value="YceI"/>
    <property type="match status" value="1"/>
</dbReference>
<dbReference type="InterPro" id="IPR007372">
    <property type="entry name" value="Lipid/polyisoprenoid-bd_YceI"/>
</dbReference>
<dbReference type="SUPFAM" id="SSF101874">
    <property type="entry name" value="YceI-like"/>
    <property type="match status" value="1"/>
</dbReference>
<dbReference type="EMBL" id="SJSK01000003">
    <property type="protein sequence ID" value="TCC90181.1"/>
    <property type="molecule type" value="Genomic_DNA"/>
</dbReference>
<keyword evidence="3" id="KW-1185">Reference proteome</keyword>
<dbReference type="InterPro" id="IPR036761">
    <property type="entry name" value="TTHA0802/YceI-like_sf"/>
</dbReference>
<evidence type="ECO:0000259" key="1">
    <source>
        <dbReference type="Pfam" id="PF04264"/>
    </source>
</evidence>
<accession>A0A4R0MT18</accession>
<comment type="caution">
    <text evidence="2">The sequence shown here is derived from an EMBL/GenBank/DDBJ whole genome shotgun (WGS) entry which is preliminary data.</text>
</comment>
<sequence length="208" mass="23104">MKTNQKLQYGWNILKIAIVMFILSPQVTMAQTTYKLASSKDNNIKVSGTSNVHDWTMTAKDLESTGTFKFNSREELIDLTSLKFTVVAKSLKSGKSSMDTRTYKSIRESEFPKISYQLTFATVTMIQANKYSIQTTGTLTIAGKTQSIAMKVMALVNADRSISCHGTEKLMLTDYGIEPPSFMLGAMKVGNDLTIQFDLTYGKTTLAK</sequence>
<dbReference type="Gene3D" id="2.40.128.110">
    <property type="entry name" value="Lipid/polyisoprenoid-binding, YceI-like"/>
    <property type="match status" value="1"/>
</dbReference>